<protein>
    <submittedName>
        <fullName evidence="1">Uncharacterized protein</fullName>
    </submittedName>
</protein>
<sequence>MIICLRTNNAVPAACVIYSVAALQTVFQEKMLPFNDYCVFMLEYS</sequence>
<comment type="caution">
    <text evidence="1">The sequence shown here is derived from an EMBL/GenBank/DDBJ whole genome shotgun (WGS) entry which is preliminary data.</text>
</comment>
<evidence type="ECO:0000313" key="2">
    <source>
        <dbReference type="Proteomes" id="UP000027170"/>
    </source>
</evidence>
<proteinExistence type="predicted"/>
<reference evidence="1 2" key="1">
    <citation type="submission" date="2014-03" db="EMBL/GenBank/DDBJ databases">
        <title>The genomes of two eusocial bee gut symbionts.</title>
        <authorList>
            <person name="Kwong W.K."/>
            <person name="Engel P."/>
            <person name="Koch H."/>
            <person name="Moran N.A."/>
        </authorList>
    </citation>
    <scope>NUCLEOTIDE SEQUENCE [LARGE SCALE GENOMIC DNA]</scope>
    <source>
        <strain evidence="2">wkB29</strain>
    </source>
</reference>
<evidence type="ECO:0000313" key="1">
    <source>
        <dbReference type="EMBL" id="KDN15428.1"/>
    </source>
</evidence>
<accession>A0A836Z3D6</accession>
<gene>
    <name evidence="1" type="ORF">SALWKB29_0532</name>
</gene>
<dbReference type="Proteomes" id="UP000027170">
    <property type="component" value="Unassembled WGS sequence"/>
</dbReference>
<dbReference type="AlphaFoldDB" id="A0A836Z3D6"/>
<dbReference type="EMBL" id="JFZV01000002">
    <property type="protein sequence ID" value="KDN15428.1"/>
    <property type="molecule type" value="Genomic_DNA"/>
</dbReference>
<organism evidence="1 2">
    <name type="scientific">Snodgrassella communis</name>
    <dbReference type="NCBI Taxonomy" id="2946699"/>
    <lineage>
        <taxon>Bacteria</taxon>
        <taxon>Pseudomonadati</taxon>
        <taxon>Pseudomonadota</taxon>
        <taxon>Betaproteobacteria</taxon>
        <taxon>Neisseriales</taxon>
        <taxon>Neisseriaceae</taxon>
        <taxon>Snodgrassella</taxon>
    </lineage>
</organism>
<name>A0A836Z3D6_9NEIS</name>
<keyword evidence="2" id="KW-1185">Reference proteome</keyword>